<feature type="compositionally biased region" description="Acidic residues" evidence="1">
    <location>
        <begin position="395"/>
        <end position="406"/>
    </location>
</feature>
<accession>A0AAJ0FBW7</accession>
<dbReference type="EMBL" id="MU839833">
    <property type="protein sequence ID" value="KAK1755819.1"/>
    <property type="molecule type" value="Genomic_DNA"/>
</dbReference>
<reference evidence="2" key="1">
    <citation type="submission" date="2023-06" db="EMBL/GenBank/DDBJ databases">
        <title>Genome-scale phylogeny and comparative genomics of the fungal order Sordariales.</title>
        <authorList>
            <consortium name="Lawrence Berkeley National Laboratory"/>
            <person name="Hensen N."/>
            <person name="Bonometti L."/>
            <person name="Westerberg I."/>
            <person name="Brannstrom I.O."/>
            <person name="Guillou S."/>
            <person name="Cros-Aarteil S."/>
            <person name="Calhoun S."/>
            <person name="Haridas S."/>
            <person name="Kuo A."/>
            <person name="Mondo S."/>
            <person name="Pangilinan J."/>
            <person name="Riley R."/>
            <person name="Labutti K."/>
            <person name="Andreopoulos B."/>
            <person name="Lipzen A."/>
            <person name="Chen C."/>
            <person name="Yanf M."/>
            <person name="Daum C."/>
            <person name="Ng V."/>
            <person name="Clum A."/>
            <person name="Steindorff A."/>
            <person name="Ohm R."/>
            <person name="Martin F."/>
            <person name="Silar P."/>
            <person name="Natvig D."/>
            <person name="Lalanne C."/>
            <person name="Gautier V."/>
            <person name="Ament-Velasquez S.L."/>
            <person name="Kruys A."/>
            <person name="Hutchinson M.I."/>
            <person name="Powell A.J."/>
            <person name="Barry K."/>
            <person name="Miller A.N."/>
            <person name="Grigoriev I.V."/>
            <person name="Debuchy R."/>
            <person name="Gladieux P."/>
            <person name="Thoren M.H."/>
            <person name="Johannesson H."/>
        </authorList>
    </citation>
    <scope>NUCLEOTIDE SEQUENCE</scope>
    <source>
        <strain evidence="2">PSN4</strain>
    </source>
</reference>
<sequence length="421" mass="46868">MDALKHLIANIPDWLKRLEELNNQIEKRQAQLALIAEQTRAKSGGTTAPRSIRNKGSTESLKPKGEPEAHPNREATPPPEDGVGTKPAAEQPPPASPAESQSPSAIQRMTMQARAAGQARARQTLRRRQRSDSVVSAEGAAPKFRTRSMIIVYYDSYVQLFFEDLVKFVSNSRNMMRKAKMAAKVAQIKRLAELEMHDESDEETSDSANPDGNAPIEANNVEPEEQLPSLRYMTTRRMQSPGMLMAQAALGRSMYSRTARGGFGRGGGLTGLEPMKPDIYDDLDKGLEYVQSMCEHAAHQFLRDGDCAEEVGNIERRLGDTKELADREMERIQREDPESLNKPAEDEMRVRSYRPPSMRKDIGSPSTRSETNLKEGAASSQKEATRESVSPSNELEVDEGVEDMDTEVVPKLAYKSTRMMT</sequence>
<evidence type="ECO:0000256" key="1">
    <source>
        <dbReference type="SAM" id="MobiDB-lite"/>
    </source>
</evidence>
<feature type="compositionally biased region" description="Polar residues" evidence="1">
    <location>
        <begin position="44"/>
        <end position="60"/>
    </location>
</feature>
<feature type="compositionally biased region" description="Basic and acidic residues" evidence="1">
    <location>
        <begin position="61"/>
        <end position="73"/>
    </location>
</feature>
<feature type="region of interest" description="Disordered" evidence="1">
    <location>
        <begin position="37"/>
        <end position="106"/>
    </location>
</feature>
<gene>
    <name evidence="2" type="ORF">QBC47DRAFT_197593</name>
</gene>
<feature type="region of interest" description="Disordered" evidence="1">
    <location>
        <begin position="195"/>
        <end position="227"/>
    </location>
</feature>
<name>A0AAJ0FBW7_9PEZI</name>
<feature type="region of interest" description="Disordered" evidence="1">
    <location>
        <begin position="319"/>
        <end position="406"/>
    </location>
</feature>
<protein>
    <submittedName>
        <fullName evidence="2">Uncharacterized protein</fullName>
    </submittedName>
</protein>
<proteinExistence type="predicted"/>
<dbReference type="AlphaFoldDB" id="A0AAJ0FBW7"/>
<keyword evidence="3" id="KW-1185">Reference proteome</keyword>
<organism evidence="2 3">
    <name type="scientific">Echria macrotheca</name>
    <dbReference type="NCBI Taxonomy" id="438768"/>
    <lineage>
        <taxon>Eukaryota</taxon>
        <taxon>Fungi</taxon>
        <taxon>Dikarya</taxon>
        <taxon>Ascomycota</taxon>
        <taxon>Pezizomycotina</taxon>
        <taxon>Sordariomycetes</taxon>
        <taxon>Sordariomycetidae</taxon>
        <taxon>Sordariales</taxon>
        <taxon>Schizotheciaceae</taxon>
        <taxon>Echria</taxon>
    </lineage>
</organism>
<comment type="caution">
    <text evidence="2">The sequence shown here is derived from an EMBL/GenBank/DDBJ whole genome shotgun (WGS) entry which is preliminary data.</text>
</comment>
<evidence type="ECO:0000313" key="3">
    <source>
        <dbReference type="Proteomes" id="UP001239445"/>
    </source>
</evidence>
<dbReference type="Proteomes" id="UP001239445">
    <property type="component" value="Unassembled WGS sequence"/>
</dbReference>
<feature type="compositionally biased region" description="Polar residues" evidence="1">
    <location>
        <begin position="378"/>
        <end position="393"/>
    </location>
</feature>
<feature type="compositionally biased region" description="Basic and acidic residues" evidence="1">
    <location>
        <begin position="319"/>
        <end position="350"/>
    </location>
</feature>
<feature type="compositionally biased region" description="Low complexity" evidence="1">
    <location>
        <begin position="97"/>
        <end position="106"/>
    </location>
</feature>
<evidence type="ECO:0000313" key="2">
    <source>
        <dbReference type="EMBL" id="KAK1755819.1"/>
    </source>
</evidence>